<feature type="signal peptide" evidence="1">
    <location>
        <begin position="1"/>
        <end position="30"/>
    </location>
</feature>
<keyword evidence="3" id="KW-1185">Reference proteome</keyword>
<organism evidence="2 3">
    <name type="scientific">Streptomyces bingchenggensis (strain BCW-1)</name>
    <dbReference type="NCBI Taxonomy" id="749414"/>
    <lineage>
        <taxon>Bacteria</taxon>
        <taxon>Bacillati</taxon>
        <taxon>Actinomycetota</taxon>
        <taxon>Actinomycetes</taxon>
        <taxon>Kitasatosporales</taxon>
        <taxon>Streptomycetaceae</taxon>
        <taxon>Streptomyces</taxon>
    </lineage>
</organism>
<name>D7CAK4_STRBB</name>
<feature type="chain" id="PRO_5039272102" description="Secreted protein" evidence="1">
    <location>
        <begin position="31"/>
        <end position="194"/>
    </location>
</feature>
<protein>
    <recommendedName>
        <fullName evidence="4">Secreted protein</fullName>
    </recommendedName>
</protein>
<evidence type="ECO:0000313" key="3">
    <source>
        <dbReference type="Proteomes" id="UP000000377"/>
    </source>
</evidence>
<evidence type="ECO:0000256" key="1">
    <source>
        <dbReference type="SAM" id="SignalP"/>
    </source>
</evidence>
<dbReference type="EMBL" id="CP002047">
    <property type="protein sequence ID" value="ADI08571.1"/>
    <property type="molecule type" value="Genomic_DNA"/>
</dbReference>
<gene>
    <name evidence="2" type="ordered locus">SBI_05451</name>
</gene>
<reference evidence="2 3" key="1">
    <citation type="journal article" date="2010" name="J. Bacteriol.">
        <title>Genome sequence of the milbemycin-producing bacterium Streptomyces bingchenggensis.</title>
        <authorList>
            <person name="Wang X.J."/>
            <person name="Yan Y.J."/>
            <person name="Zhang B."/>
            <person name="An J."/>
            <person name="Wang J.J."/>
            <person name="Tian J."/>
            <person name="Jiang L."/>
            <person name="Chen Y.H."/>
            <person name="Huang S.X."/>
            <person name="Yin M."/>
            <person name="Zhang J."/>
            <person name="Gao A.L."/>
            <person name="Liu C.X."/>
            <person name="Zhu Z.X."/>
            <person name="Xiang W.S."/>
        </authorList>
    </citation>
    <scope>NUCLEOTIDE SEQUENCE [LARGE SCALE GENOMIC DNA]</scope>
    <source>
        <strain evidence="2 3">BCW-1</strain>
    </source>
</reference>
<dbReference type="RefSeq" id="WP_014178035.1">
    <property type="nucleotide sequence ID" value="NC_016582.1"/>
</dbReference>
<dbReference type="HOGENOM" id="CLU_1401731_0_0_11"/>
<dbReference type="KEGG" id="sbh:SBI_05451"/>
<sequence length="194" mass="20568">MRITRAGRTRNLVVAALAGSLLAGGAAVVAGDNLFTTDASAKPADTIANAAAEVPRSAAEAAGCKTYTSHWEVRNHIVNIKTADIKIRITRCLDSSGALTPSSTTRIFATTTTAGDLLYGVTATPETAPAIVKATDSQYVLQQDVEHKTCLGTKYGPWCDHNNITFTITMDNRKGLEWQVSAKDTSRDDDIVAA</sequence>
<dbReference type="AlphaFoldDB" id="D7CAK4"/>
<evidence type="ECO:0008006" key="4">
    <source>
        <dbReference type="Google" id="ProtNLM"/>
    </source>
</evidence>
<proteinExistence type="predicted"/>
<dbReference type="STRING" id="749414.SBI_05451"/>
<dbReference type="Proteomes" id="UP000000377">
    <property type="component" value="Chromosome"/>
</dbReference>
<evidence type="ECO:0000313" key="2">
    <source>
        <dbReference type="EMBL" id="ADI08571.1"/>
    </source>
</evidence>
<accession>D7CAK4</accession>
<keyword evidence="1" id="KW-0732">Signal</keyword>
<dbReference type="PATRIC" id="fig|749414.3.peg.5628"/>